<comment type="caution">
    <text evidence="2">The sequence shown here is derived from an EMBL/GenBank/DDBJ whole genome shotgun (WGS) entry which is preliminary data.</text>
</comment>
<dbReference type="RefSeq" id="WP_104302049.1">
    <property type="nucleotide sequence ID" value="NZ_PSNX01000005.1"/>
</dbReference>
<sequence>MALLSFKRRPASRSQSGEIARRGRGQSPSALAPRRPGGLSSMLRLTPLQGEASPSQSWPSLALARLGKPVPSAPAFLCTDFAPSQWLTKS</sequence>
<name>A0A2S5SVI3_9BURK</name>
<accession>A0A2S5SVI3</accession>
<feature type="compositionally biased region" description="Basic residues" evidence="1">
    <location>
        <begin position="1"/>
        <end position="11"/>
    </location>
</feature>
<evidence type="ECO:0000313" key="2">
    <source>
        <dbReference type="EMBL" id="PPE66753.1"/>
    </source>
</evidence>
<reference evidence="2 3" key="1">
    <citation type="submission" date="2018-02" db="EMBL/GenBank/DDBJ databases">
        <title>Reclassifiation of [Polyangium] brachysporum DSM 7029 as Guopingzhaonella breviflexa gen. nov., sp. nov., a member of the family Comamonadaceae.</title>
        <authorList>
            <person name="Tang B."/>
        </authorList>
    </citation>
    <scope>NUCLEOTIDE SEQUENCE [LARGE SCALE GENOMIC DNA]</scope>
    <source>
        <strain evidence="2 3">BCRC 80649</strain>
    </source>
</reference>
<keyword evidence="3" id="KW-1185">Reference proteome</keyword>
<proteinExistence type="predicted"/>
<protein>
    <submittedName>
        <fullName evidence="2">Uncharacterized protein</fullName>
    </submittedName>
</protein>
<feature type="region of interest" description="Disordered" evidence="1">
    <location>
        <begin position="1"/>
        <end position="42"/>
    </location>
</feature>
<organism evidence="2 3">
    <name type="scientific">Caldimonas caldifontis</name>
    <dbReference type="NCBI Taxonomy" id="1452508"/>
    <lineage>
        <taxon>Bacteria</taxon>
        <taxon>Pseudomonadati</taxon>
        <taxon>Pseudomonadota</taxon>
        <taxon>Betaproteobacteria</taxon>
        <taxon>Burkholderiales</taxon>
        <taxon>Sphaerotilaceae</taxon>
        <taxon>Caldimonas</taxon>
    </lineage>
</organism>
<dbReference type="OrthoDB" id="8912837at2"/>
<gene>
    <name evidence="2" type="ORF">C1704_07150</name>
</gene>
<dbReference type="EMBL" id="PSNX01000005">
    <property type="protein sequence ID" value="PPE66753.1"/>
    <property type="molecule type" value="Genomic_DNA"/>
</dbReference>
<dbReference type="AlphaFoldDB" id="A0A2S5SVI3"/>
<dbReference type="Proteomes" id="UP000238605">
    <property type="component" value="Unassembled WGS sequence"/>
</dbReference>
<evidence type="ECO:0000256" key="1">
    <source>
        <dbReference type="SAM" id="MobiDB-lite"/>
    </source>
</evidence>
<evidence type="ECO:0000313" key="3">
    <source>
        <dbReference type="Proteomes" id="UP000238605"/>
    </source>
</evidence>